<sequence length="247" mass="28048">MPNSIEHIVEPKRLLLTWQSLDEGTTRTRFAVGELTAQPSPAFRYYTEREFFSLNGKSLEAIRSLGYTRYPAFKPERELHTDGVLDAFMRRLPPRSRDDFENYRQHFRLGRGVPISDFALLAVTEAKLPSDGFALVDPLDDTWQRRELLVEVVGHRHYAATCDLDGALGESVQFSPEPANPHDPNAVVVTARGQKAGYINRFQCKAFHVWMREHRLNAVIERMNGEPGYPRIHLFVTVTAAKGVIAA</sequence>
<evidence type="ECO:0000313" key="4">
    <source>
        <dbReference type="EMBL" id="WHS92361.1"/>
    </source>
</evidence>
<reference evidence="4 5" key="1">
    <citation type="submission" date="2023-03" db="EMBL/GenBank/DDBJ databases">
        <authorList>
            <person name="Menendez E."/>
            <person name="Kaur S."/>
            <person name="Flores-Felix J.D."/>
            <person name="diCenzo G.C."/>
            <person name="Peix A."/>
            <person name="Velazquez E."/>
        </authorList>
    </citation>
    <scope>NUCLEOTIDE SEQUENCE [LARGE SCALE GENOMIC DNA]</scope>
    <source>
        <strain evidence="4 5">CCBAU 71714</strain>
    </source>
</reference>
<dbReference type="Gene3D" id="3.30.70.2330">
    <property type="match status" value="1"/>
</dbReference>
<keyword evidence="1" id="KW-0479">Metal-binding</keyword>
<accession>A0ABY8T3B9</accession>
<evidence type="ECO:0000256" key="1">
    <source>
        <dbReference type="ARBA" id="ARBA00022723"/>
    </source>
</evidence>
<feature type="domain" description="HIRAN" evidence="3">
    <location>
        <begin position="149"/>
        <end position="223"/>
    </location>
</feature>
<dbReference type="EMBL" id="CP120365">
    <property type="protein sequence ID" value="WHS92361.1"/>
    <property type="molecule type" value="Genomic_DNA"/>
</dbReference>
<evidence type="ECO:0000256" key="2">
    <source>
        <dbReference type="ARBA" id="ARBA00022801"/>
    </source>
</evidence>
<keyword evidence="2" id="KW-0378">Hydrolase</keyword>
<organism evidence="4 5">
    <name type="scientific">Sinorhizobium kummerowiae</name>
    <dbReference type="NCBI Taxonomy" id="158892"/>
    <lineage>
        <taxon>Bacteria</taxon>
        <taxon>Pseudomonadati</taxon>
        <taxon>Pseudomonadota</taxon>
        <taxon>Alphaproteobacteria</taxon>
        <taxon>Hyphomicrobiales</taxon>
        <taxon>Rhizobiaceae</taxon>
        <taxon>Sinorhizobium/Ensifer group</taxon>
        <taxon>Sinorhizobium</taxon>
    </lineage>
</organism>
<evidence type="ECO:0000259" key="3">
    <source>
        <dbReference type="Pfam" id="PF08797"/>
    </source>
</evidence>
<dbReference type="RefSeq" id="WP_003531197.1">
    <property type="nucleotide sequence ID" value="NZ_CP120365.1"/>
</dbReference>
<keyword evidence="5" id="KW-1185">Reference proteome</keyword>
<dbReference type="Proteomes" id="UP001233264">
    <property type="component" value="Chromosome"/>
</dbReference>
<proteinExistence type="predicted"/>
<name>A0ABY8T3B9_9HYPH</name>
<protein>
    <submittedName>
        <fullName evidence="4">HIRAN domain-containing protein</fullName>
    </submittedName>
</protein>
<evidence type="ECO:0000313" key="5">
    <source>
        <dbReference type="Proteomes" id="UP001233264"/>
    </source>
</evidence>
<dbReference type="Pfam" id="PF08797">
    <property type="entry name" value="HIRAN"/>
    <property type="match status" value="1"/>
</dbReference>
<gene>
    <name evidence="4" type="ORF">PZL22_003419</name>
</gene>
<dbReference type="InterPro" id="IPR014905">
    <property type="entry name" value="HIRAN"/>
</dbReference>